<dbReference type="Proteomes" id="UP000887575">
    <property type="component" value="Unassembled WGS sequence"/>
</dbReference>
<feature type="compositionally biased region" description="Polar residues" evidence="1">
    <location>
        <begin position="170"/>
        <end position="186"/>
    </location>
</feature>
<evidence type="ECO:0000313" key="3">
    <source>
        <dbReference type="WBParaSite" id="MBELARI_LOCUS18962"/>
    </source>
</evidence>
<keyword evidence="2" id="KW-1185">Reference proteome</keyword>
<accession>A0AAF3EXQ0</accession>
<dbReference type="AlphaFoldDB" id="A0AAF3EXQ0"/>
<evidence type="ECO:0000313" key="2">
    <source>
        <dbReference type="Proteomes" id="UP000887575"/>
    </source>
</evidence>
<proteinExistence type="predicted"/>
<reference evidence="3" key="1">
    <citation type="submission" date="2024-02" db="UniProtKB">
        <authorList>
            <consortium name="WormBaseParasite"/>
        </authorList>
    </citation>
    <scope>IDENTIFICATION</scope>
</reference>
<feature type="compositionally biased region" description="Basic and acidic residues" evidence="1">
    <location>
        <begin position="1"/>
        <end position="12"/>
    </location>
</feature>
<sequence>MNLPKNEQREPPNDLFANGKNVKIEEPDDYEIESNEEDDEEEEENGEDDNEIDDDYEEFDVSEFLATASKSPTDEGKASIFRLFPESIPKTIILIVSEKRETEKQNFANFANFEDFEKSVPLMGNEIKVEEKRAQMAECVKCGRVIDLLGDDGNAMKRIEWTEASRIEKSSSAGFAECTSSESERK</sequence>
<dbReference type="WBParaSite" id="MBELARI_LOCUS18962">
    <property type="protein sequence ID" value="MBELARI_LOCUS18962"/>
    <property type="gene ID" value="MBELARI_LOCUS18962"/>
</dbReference>
<evidence type="ECO:0000256" key="1">
    <source>
        <dbReference type="SAM" id="MobiDB-lite"/>
    </source>
</evidence>
<feature type="compositionally biased region" description="Acidic residues" evidence="1">
    <location>
        <begin position="26"/>
        <end position="59"/>
    </location>
</feature>
<name>A0AAF3EXQ0_9BILA</name>
<feature type="region of interest" description="Disordered" evidence="1">
    <location>
        <begin position="167"/>
        <end position="186"/>
    </location>
</feature>
<protein>
    <submittedName>
        <fullName evidence="3">Uncharacterized protein</fullName>
    </submittedName>
</protein>
<feature type="region of interest" description="Disordered" evidence="1">
    <location>
        <begin position="1"/>
        <end position="59"/>
    </location>
</feature>
<organism evidence="2 3">
    <name type="scientific">Mesorhabditis belari</name>
    <dbReference type="NCBI Taxonomy" id="2138241"/>
    <lineage>
        <taxon>Eukaryota</taxon>
        <taxon>Metazoa</taxon>
        <taxon>Ecdysozoa</taxon>
        <taxon>Nematoda</taxon>
        <taxon>Chromadorea</taxon>
        <taxon>Rhabditida</taxon>
        <taxon>Rhabditina</taxon>
        <taxon>Rhabditomorpha</taxon>
        <taxon>Rhabditoidea</taxon>
        <taxon>Rhabditidae</taxon>
        <taxon>Mesorhabditinae</taxon>
        <taxon>Mesorhabditis</taxon>
    </lineage>
</organism>